<reference evidence="1" key="2">
    <citation type="journal article" date="2022" name="New Phytol.">
        <title>Evolutionary transition to the ectomycorrhizal habit in the genomes of a hyperdiverse lineage of mushroom-forming fungi.</title>
        <authorList>
            <person name="Looney B."/>
            <person name="Miyauchi S."/>
            <person name="Morin E."/>
            <person name="Drula E."/>
            <person name="Courty P.E."/>
            <person name="Kohler A."/>
            <person name="Kuo A."/>
            <person name="LaButti K."/>
            <person name="Pangilinan J."/>
            <person name="Lipzen A."/>
            <person name="Riley R."/>
            <person name="Andreopoulos W."/>
            <person name="He G."/>
            <person name="Johnson J."/>
            <person name="Nolan M."/>
            <person name="Tritt A."/>
            <person name="Barry K.W."/>
            <person name="Grigoriev I.V."/>
            <person name="Nagy L.G."/>
            <person name="Hibbett D."/>
            <person name="Henrissat B."/>
            <person name="Matheny P.B."/>
            <person name="Labbe J."/>
            <person name="Martin F.M."/>
        </authorList>
    </citation>
    <scope>NUCLEOTIDE SEQUENCE</scope>
    <source>
        <strain evidence="1">EC-137</strain>
    </source>
</reference>
<feature type="non-terminal residue" evidence="1">
    <location>
        <position position="1"/>
    </location>
</feature>
<accession>A0ACB8QNU1</accession>
<evidence type="ECO:0000313" key="1">
    <source>
        <dbReference type="EMBL" id="KAI0033158.1"/>
    </source>
</evidence>
<protein>
    <submittedName>
        <fullName evidence="1">Ribosomal L32p protein family-domain-containing protein</fullName>
    </submittedName>
</protein>
<comment type="caution">
    <text evidence="1">The sequence shown here is derived from an EMBL/GenBank/DDBJ whole genome shotgun (WGS) entry which is preliminary data.</text>
</comment>
<evidence type="ECO:0000313" key="2">
    <source>
        <dbReference type="Proteomes" id="UP000814128"/>
    </source>
</evidence>
<dbReference type="EMBL" id="MU273526">
    <property type="protein sequence ID" value="KAI0033158.1"/>
    <property type="molecule type" value="Genomic_DNA"/>
</dbReference>
<reference evidence="1" key="1">
    <citation type="submission" date="2021-02" db="EMBL/GenBank/DDBJ databases">
        <authorList>
            <consortium name="DOE Joint Genome Institute"/>
            <person name="Ahrendt S."/>
            <person name="Looney B.P."/>
            <person name="Miyauchi S."/>
            <person name="Morin E."/>
            <person name="Drula E."/>
            <person name="Courty P.E."/>
            <person name="Chicoki N."/>
            <person name="Fauchery L."/>
            <person name="Kohler A."/>
            <person name="Kuo A."/>
            <person name="Labutti K."/>
            <person name="Pangilinan J."/>
            <person name="Lipzen A."/>
            <person name="Riley R."/>
            <person name="Andreopoulos W."/>
            <person name="He G."/>
            <person name="Johnson J."/>
            <person name="Barry K.W."/>
            <person name="Grigoriev I.V."/>
            <person name="Nagy L."/>
            <person name="Hibbett D."/>
            <person name="Henrissat B."/>
            <person name="Matheny P.B."/>
            <person name="Labbe J."/>
            <person name="Martin F."/>
        </authorList>
    </citation>
    <scope>NUCLEOTIDE SEQUENCE</scope>
    <source>
        <strain evidence="1">EC-137</strain>
    </source>
</reference>
<organism evidence="1 2">
    <name type="scientific">Vararia minispora EC-137</name>
    <dbReference type="NCBI Taxonomy" id="1314806"/>
    <lineage>
        <taxon>Eukaryota</taxon>
        <taxon>Fungi</taxon>
        <taxon>Dikarya</taxon>
        <taxon>Basidiomycota</taxon>
        <taxon>Agaricomycotina</taxon>
        <taxon>Agaricomycetes</taxon>
        <taxon>Russulales</taxon>
        <taxon>Lachnocladiaceae</taxon>
        <taxon>Vararia</taxon>
    </lineage>
</organism>
<gene>
    <name evidence="1" type="ORF">K488DRAFT_30960</name>
</gene>
<proteinExistence type="predicted"/>
<name>A0ACB8QNU1_9AGAM</name>
<feature type="non-terminal residue" evidence="1">
    <location>
        <position position="86"/>
    </location>
</feature>
<sequence length="86" mass="9342">FPSVAAPGAFSWTIPPLESILDLLPPFLLAVPKKKVSHSRKSMRSANKGLKDKQNLVSCPACGAAKLAHHLCAECFSDLKRTWKGK</sequence>
<keyword evidence="2" id="KW-1185">Reference proteome</keyword>
<dbReference type="Proteomes" id="UP000814128">
    <property type="component" value="Unassembled WGS sequence"/>
</dbReference>